<dbReference type="RefSeq" id="WP_307684661.1">
    <property type="nucleotide sequence ID" value="NZ_JAUSRD010000004.1"/>
</dbReference>
<accession>A0AAW8CR36</accession>
<protein>
    <submittedName>
        <fullName evidence="1">Uncharacterized protein</fullName>
    </submittedName>
</protein>
<evidence type="ECO:0000313" key="2">
    <source>
        <dbReference type="Proteomes" id="UP001242045"/>
    </source>
</evidence>
<organism evidence="1 2">
    <name type="scientific">Variovorax boronicumulans</name>
    <dbReference type="NCBI Taxonomy" id="436515"/>
    <lineage>
        <taxon>Bacteria</taxon>
        <taxon>Pseudomonadati</taxon>
        <taxon>Pseudomonadota</taxon>
        <taxon>Betaproteobacteria</taxon>
        <taxon>Burkholderiales</taxon>
        <taxon>Comamonadaceae</taxon>
        <taxon>Variovorax</taxon>
    </lineage>
</organism>
<comment type="caution">
    <text evidence="1">The sequence shown here is derived from an EMBL/GenBank/DDBJ whole genome shotgun (WGS) entry which is preliminary data.</text>
</comment>
<dbReference type="AlphaFoldDB" id="A0AAW8CR36"/>
<dbReference type="EMBL" id="JAUSRD010000004">
    <property type="protein sequence ID" value="MDP9892899.1"/>
    <property type="molecule type" value="Genomic_DNA"/>
</dbReference>
<evidence type="ECO:0000313" key="1">
    <source>
        <dbReference type="EMBL" id="MDP9892899.1"/>
    </source>
</evidence>
<sequence length="54" mass="6077">MTRHLAILTLLLLVDDHDEVIRSALVDRIETHLNALLWVSPESIDSMRALDGTP</sequence>
<reference evidence="1" key="1">
    <citation type="submission" date="2023-07" db="EMBL/GenBank/DDBJ databases">
        <title>Sorghum-associated microbial communities from plants grown in Nebraska, USA.</title>
        <authorList>
            <person name="Schachtman D."/>
        </authorList>
    </citation>
    <scope>NUCLEOTIDE SEQUENCE</scope>
    <source>
        <strain evidence="1">DS3754</strain>
    </source>
</reference>
<name>A0AAW8CR36_9BURK</name>
<dbReference type="Proteomes" id="UP001242045">
    <property type="component" value="Unassembled WGS sequence"/>
</dbReference>
<gene>
    <name evidence="1" type="ORF">J2W31_002010</name>
</gene>
<proteinExistence type="predicted"/>